<dbReference type="InterPro" id="IPR032675">
    <property type="entry name" value="LRR_dom_sf"/>
</dbReference>
<name>A0A432ZZ74_9FUNG</name>
<protein>
    <submittedName>
        <fullName evidence="1">Uncharacterized protein</fullName>
    </submittedName>
</protein>
<dbReference type="SUPFAM" id="SSF81383">
    <property type="entry name" value="F-box domain"/>
    <property type="match status" value="1"/>
</dbReference>
<accession>A0A432ZZ74</accession>
<dbReference type="OrthoDB" id="550575at2759"/>
<dbReference type="CDD" id="cd09917">
    <property type="entry name" value="F-box_SF"/>
    <property type="match status" value="1"/>
</dbReference>
<dbReference type="GO" id="GO:0019005">
    <property type="term" value="C:SCF ubiquitin ligase complex"/>
    <property type="evidence" value="ECO:0007669"/>
    <property type="project" value="TreeGrafter"/>
</dbReference>
<dbReference type="Gene3D" id="3.80.10.10">
    <property type="entry name" value="Ribonuclease Inhibitor"/>
    <property type="match status" value="1"/>
</dbReference>
<dbReference type="InterPro" id="IPR001810">
    <property type="entry name" value="F-box_dom"/>
</dbReference>
<evidence type="ECO:0000313" key="1">
    <source>
        <dbReference type="EMBL" id="RUO95774.1"/>
    </source>
</evidence>
<dbReference type="Proteomes" id="UP000268093">
    <property type="component" value="Unassembled WGS sequence"/>
</dbReference>
<dbReference type="PANTHER" id="PTHR13318">
    <property type="entry name" value="PARTNER OF PAIRED, ISOFORM B-RELATED"/>
    <property type="match status" value="1"/>
</dbReference>
<dbReference type="PANTHER" id="PTHR13318:SF95">
    <property type="entry name" value="F-BOX PROTEIN YLR352W"/>
    <property type="match status" value="1"/>
</dbReference>
<dbReference type="AlphaFoldDB" id="A0A432ZZ74"/>
<gene>
    <name evidence="1" type="ORF">BC936DRAFT_143250</name>
</gene>
<proteinExistence type="predicted"/>
<reference evidence="1 2" key="1">
    <citation type="journal article" date="2018" name="New Phytol.">
        <title>Phylogenomics of Endogonaceae and evolution of mycorrhizas within Mucoromycota.</title>
        <authorList>
            <person name="Chang Y."/>
            <person name="Desiro A."/>
            <person name="Na H."/>
            <person name="Sandor L."/>
            <person name="Lipzen A."/>
            <person name="Clum A."/>
            <person name="Barry K."/>
            <person name="Grigoriev I.V."/>
            <person name="Martin F.M."/>
            <person name="Stajich J.E."/>
            <person name="Smith M.E."/>
            <person name="Bonito G."/>
            <person name="Spatafora J.W."/>
        </authorList>
    </citation>
    <scope>NUCLEOTIDE SEQUENCE [LARGE SCALE GENOMIC DNA]</scope>
    <source>
        <strain evidence="1 2">GMNB39</strain>
    </source>
</reference>
<evidence type="ECO:0000313" key="2">
    <source>
        <dbReference type="Proteomes" id="UP000268093"/>
    </source>
</evidence>
<dbReference type="GO" id="GO:0031146">
    <property type="term" value="P:SCF-dependent proteasomal ubiquitin-dependent protein catabolic process"/>
    <property type="evidence" value="ECO:0007669"/>
    <property type="project" value="TreeGrafter"/>
</dbReference>
<dbReference type="SUPFAM" id="SSF52047">
    <property type="entry name" value="RNI-like"/>
    <property type="match status" value="1"/>
</dbReference>
<dbReference type="InterPro" id="IPR036047">
    <property type="entry name" value="F-box-like_dom_sf"/>
</dbReference>
<sequence length="322" mass="36360">MATVTTGLPLEILQDILHRVKCTQSDVASLCLVSRSWYFAAIEFLYEAPKFTTYTSLKVFLGSFGHRNIGFIKSLNFSGMGNEVHSDSLAQITAAYQRYNDLSPIRPPLTRLNLHGCWHISDSSLIALLTACAANLDTLVINQCEKITTCSLFVLATYSPNLRHLSLRMTRALPPSDRLHHIFKYQRLQSLDLSYCTWVMQDTLSNDISHIPTIRALYLHSCNILGPALAAFVATMPALEELDISRMMLLTDNEIAEVMRAGKRLRRVSMQWTLAGEKTVRVMAEEAEKWEAVDCEWSKIDVGHVQQMLPGARIGKLEMRIR</sequence>
<organism evidence="1 2">
    <name type="scientific">Jimgerdemannia flammicorona</name>
    <dbReference type="NCBI Taxonomy" id="994334"/>
    <lineage>
        <taxon>Eukaryota</taxon>
        <taxon>Fungi</taxon>
        <taxon>Fungi incertae sedis</taxon>
        <taxon>Mucoromycota</taxon>
        <taxon>Mucoromycotina</taxon>
        <taxon>Endogonomycetes</taxon>
        <taxon>Endogonales</taxon>
        <taxon>Endogonaceae</taxon>
        <taxon>Jimgerdemannia</taxon>
    </lineage>
</organism>
<keyword evidence="2" id="KW-1185">Reference proteome</keyword>
<comment type="caution">
    <text evidence="1">The sequence shown here is derived from an EMBL/GenBank/DDBJ whole genome shotgun (WGS) entry which is preliminary data.</text>
</comment>
<dbReference type="Pfam" id="PF12937">
    <property type="entry name" value="F-box-like"/>
    <property type="match status" value="1"/>
</dbReference>
<dbReference type="Pfam" id="PF24758">
    <property type="entry name" value="LRR_At5g56370"/>
    <property type="match status" value="1"/>
</dbReference>
<dbReference type="InterPro" id="IPR055411">
    <property type="entry name" value="LRR_FXL15/At3g58940/PEG3-like"/>
</dbReference>
<dbReference type="EMBL" id="RBNI01025993">
    <property type="protein sequence ID" value="RUO95774.1"/>
    <property type="molecule type" value="Genomic_DNA"/>
</dbReference>